<keyword evidence="1" id="KW-1133">Transmembrane helix</keyword>
<dbReference type="Proteomes" id="UP000563906">
    <property type="component" value="Unassembled WGS sequence"/>
</dbReference>
<name>A0A839AL10_9FLAO</name>
<keyword evidence="1" id="KW-0812">Transmembrane</keyword>
<feature type="transmembrane region" description="Helical" evidence="1">
    <location>
        <begin position="170"/>
        <end position="189"/>
    </location>
</feature>
<feature type="transmembrane region" description="Helical" evidence="1">
    <location>
        <begin position="201"/>
        <end position="221"/>
    </location>
</feature>
<sequence length="248" mass="28944">MNSSKAFLIQISQTLGWLFLIIITGLFLDSKFVAENIYENAQWLNNIIVIVVFIFLYIKATKRTKEMLIYALLIGVIGEYIFSICLGMYSYRLGNIPHYVPPGHAIIFVLVYYFSRKPKVKANKEIIEKTCTLFIVPVALFFLIVKKDIFGVLCTVLVFFFLRKYPKERMFYLVMYCVVAILEFIGTGLECWKWPEIAFNSFRFLPSANPPIGISLFYFGLDRGTMSIYKRRHKNVWKRLKQIRAVST</sequence>
<accession>A0A839AL10</accession>
<evidence type="ECO:0000313" key="3">
    <source>
        <dbReference type="Proteomes" id="UP000563906"/>
    </source>
</evidence>
<organism evidence="2 3">
    <name type="scientific">Tenacibaculum pelagium</name>
    <dbReference type="NCBI Taxonomy" id="2759527"/>
    <lineage>
        <taxon>Bacteria</taxon>
        <taxon>Pseudomonadati</taxon>
        <taxon>Bacteroidota</taxon>
        <taxon>Flavobacteriia</taxon>
        <taxon>Flavobacteriales</taxon>
        <taxon>Flavobacteriaceae</taxon>
        <taxon>Tenacibaculum</taxon>
    </lineage>
</organism>
<feature type="transmembrane region" description="Helical" evidence="1">
    <location>
        <begin position="70"/>
        <end position="90"/>
    </location>
</feature>
<dbReference type="RefSeq" id="WP_182124247.1">
    <property type="nucleotide sequence ID" value="NZ_JACGLS010000001.1"/>
</dbReference>
<feature type="transmembrane region" description="Helical" evidence="1">
    <location>
        <begin position="40"/>
        <end position="58"/>
    </location>
</feature>
<dbReference type="EMBL" id="JACGLS010000001">
    <property type="protein sequence ID" value="MBA6155765.1"/>
    <property type="molecule type" value="Genomic_DNA"/>
</dbReference>
<protein>
    <submittedName>
        <fullName evidence="2">Uncharacterized protein</fullName>
    </submittedName>
</protein>
<reference evidence="2 3" key="1">
    <citation type="submission" date="2020-07" db="EMBL/GenBank/DDBJ databases">
        <title>Bacterium isolated from marine sediment.</title>
        <authorList>
            <person name="Shang D."/>
            <person name="Du Z.-J."/>
        </authorList>
    </citation>
    <scope>NUCLEOTIDE SEQUENCE [LARGE SCALE GENOMIC DNA]</scope>
    <source>
        <strain evidence="2 3">S7007</strain>
    </source>
</reference>
<feature type="transmembrane region" description="Helical" evidence="1">
    <location>
        <begin position="149"/>
        <end position="165"/>
    </location>
</feature>
<comment type="caution">
    <text evidence="2">The sequence shown here is derived from an EMBL/GenBank/DDBJ whole genome shotgun (WGS) entry which is preliminary data.</text>
</comment>
<evidence type="ECO:0000256" key="1">
    <source>
        <dbReference type="SAM" id="Phobius"/>
    </source>
</evidence>
<feature type="transmembrane region" description="Helical" evidence="1">
    <location>
        <begin position="96"/>
        <end position="114"/>
    </location>
</feature>
<gene>
    <name evidence="2" type="ORF">H3Z83_04405</name>
</gene>
<keyword evidence="1" id="KW-0472">Membrane</keyword>
<dbReference type="AlphaFoldDB" id="A0A839AL10"/>
<keyword evidence="3" id="KW-1185">Reference proteome</keyword>
<proteinExistence type="predicted"/>
<feature type="transmembrane region" description="Helical" evidence="1">
    <location>
        <begin position="126"/>
        <end position="143"/>
    </location>
</feature>
<feature type="transmembrane region" description="Helical" evidence="1">
    <location>
        <begin position="7"/>
        <end position="28"/>
    </location>
</feature>
<evidence type="ECO:0000313" key="2">
    <source>
        <dbReference type="EMBL" id="MBA6155765.1"/>
    </source>
</evidence>